<feature type="region of interest" description="Disordered" evidence="1">
    <location>
        <begin position="1"/>
        <end position="55"/>
    </location>
</feature>
<dbReference type="Proteomes" id="UP000054018">
    <property type="component" value="Unassembled WGS sequence"/>
</dbReference>
<evidence type="ECO:0000256" key="1">
    <source>
        <dbReference type="SAM" id="MobiDB-lite"/>
    </source>
</evidence>
<reference evidence="2 3" key="1">
    <citation type="submission" date="2014-04" db="EMBL/GenBank/DDBJ databases">
        <authorList>
            <consortium name="DOE Joint Genome Institute"/>
            <person name="Kuo A."/>
            <person name="Kohler A."/>
            <person name="Costa M.D."/>
            <person name="Nagy L.G."/>
            <person name="Floudas D."/>
            <person name="Copeland A."/>
            <person name="Barry K.W."/>
            <person name="Cichocki N."/>
            <person name="Veneault-Fourrey C."/>
            <person name="LaButti K."/>
            <person name="Lindquist E.A."/>
            <person name="Lipzen A."/>
            <person name="Lundell T."/>
            <person name="Morin E."/>
            <person name="Murat C."/>
            <person name="Sun H."/>
            <person name="Tunlid A."/>
            <person name="Henrissat B."/>
            <person name="Grigoriev I.V."/>
            <person name="Hibbett D.S."/>
            <person name="Martin F."/>
            <person name="Nordberg H.P."/>
            <person name="Cantor M.N."/>
            <person name="Hua S.X."/>
        </authorList>
    </citation>
    <scope>NUCLEOTIDE SEQUENCE [LARGE SCALE GENOMIC DNA]</scope>
    <source>
        <strain evidence="2 3">441</strain>
    </source>
</reference>
<keyword evidence="3" id="KW-1185">Reference proteome</keyword>
<name>A0A0C9YDA4_9AGAM</name>
<gene>
    <name evidence="2" type="ORF">PISMIDRAFT_19225</name>
</gene>
<accession>A0A0C9YDA4</accession>
<feature type="compositionally biased region" description="Polar residues" evidence="1">
    <location>
        <begin position="44"/>
        <end position="55"/>
    </location>
</feature>
<evidence type="ECO:0000313" key="3">
    <source>
        <dbReference type="Proteomes" id="UP000054018"/>
    </source>
</evidence>
<sequence length="134" mass="14419">MQTEKPAHLSGNVVGDEGAFSLPRTPGRPTVNQEGCRPPACSQHPGNPSISPTTLSPVKQEEILPSMSSTSVKEEQSLSYLGVLIPLNHLTDPMTGKIIVSAVPQEMQTFAEAYNRMLGALRRVVQIAKRGLES</sequence>
<protein>
    <submittedName>
        <fullName evidence="2">Uncharacterized protein</fullName>
    </submittedName>
</protein>
<reference evidence="3" key="2">
    <citation type="submission" date="2015-01" db="EMBL/GenBank/DDBJ databases">
        <title>Evolutionary Origins and Diversification of the Mycorrhizal Mutualists.</title>
        <authorList>
            <consortium name="DOE Joint Genome Institute"/>
            <consortium name="Mycorrhizal Genomics Consortium"/>
            <person name="Kohler A."/>
            <person name="Kuo A."/>
            <person name="Nagy L.G."/>
            <person name="Floudas D."/>
            <person name="Copeland A."/>
            <person name="Barry K.W."/>
            <person name="Cichocki N."/>
            <person name="Veneault-Fourrey C."/>
            <person name="LaButti K."/>
            <person name="Lindquist E.A."/>
            <person name="Lipzen A."/>
            <person name="Lundell T."/>
            <person name="Morin E."/>
            <person name="Murat C."/>
            <person name="Riley R."/>
            <person name="Ohm R."/>
            <person name="Sun H."/>
            <person name="Tunlid A."/>
            <person name="Henrissat B."/>
            <person name="Grigoriev I.V."/>
            <person name="Hibbett D.S."/>
            <person name="Martin F."/>
        </authorList>
    </citation>
    <scope>NUCLEOTIDE SEQUENCE [LARGE SCALE GENOMIC DNA]</scope>
    <source>
        <strain evidence="3">441</strain>
    </source>
</reference>
<dbReference type="OrthoDB" id="2701511at2759"/>
<dbReference type="HOGENOM" id="CLU_170515_0_0_1"/>
<dbReference type="AlphaFoldDB" id="A0A0C9YDA4"/>
<evidence type="ECO:0000313" key="2">
    <source>
        <dbReference type="EMBL" id="KIK11784.1"/>
    </source>
</evidence>
<proteinExistence type="predicted"/>
<organism evidence="2 3">
    <name type="scientific">Pisolithus microcarpus 441</name>
    <dbReference type="NCBI Taxonomy" id="765257"/>
    <lineage>
        <taxon>Eukaryota</taxon>
        <taxon>Fungi</taxon>
        <taxon>Dikarya</taxon>
        <taxon>Basidiomycota</taxon>
        <taxon>Agaricomycotina</taxon>
        <taxon>Agaricomycetes</taxon>
        <taxon>Agaricomycetidae</taxon>
        <taxon>Boletales</taxon>
        <taxon>Sclerodermatineae</taxon>
        <taxon>Pisolithaceae</taxon>
        <taxon>Pisolithus</taxon>
    </lineage>
</organism>
<dbReference type="EMBL" id="KN834157">
    <property type="protein sequence ID" value="KIK11784.1"/>
    <property type="molecule type" value="Genomic_DNA"/>
</dbReference>